<dbReference type="InterPro" id="IPR050415">
    <property type="entry name" value="MRET"/>
</dbReference>
<accession>A0ABT0PGI7</accession>
<dbReference type="RefSeq" id="WP_249699570.1">
    <property type="nucleotide sequence ID" value="NZ_JAMFLX010000012.1"/>
</dbReference>
<organism evidence="3 4">
    <name type="scientific">Parendozoicomonas callyspongiae</name>
    <dbReference type="NCBI Taxonomy" id="2942213"/>
    <lineage>
        <taxon>Bacteria</taxon>
        <taxon>Pseudomonadati</taxon>
        <taxon>Pseudomonadota</taxon>
        <taxon>Gammaproteobacteria</taxon>
        <taxon>Oceanospirillales</taxon>
        <taxon>Endozoicomonadaceae</taxon>
        <taxon>Parendozoicomonas</taxon>
    </lineage>
</organism>
<dbReference type="EMBL" id="JAMFLX010000012">
    <property type="protein sequence ID" value="MCL6270366.1"/>
    <property type="molecule type" value="Genomic_DNA"/>
</dbReference>
<protein>
    <submittedName>
        <fullName evidence="3">2Fe-2S iron-sulfur cluster-binding protein</fullName>
    </submittedName>
</protein>
<dbReference type="InterPro" id="IPR017938">
    <property type="entry name" value="Riboflavin_synthase-like_b-brl"/>
</dbReference>
<dbReference type="Pfam" id="PF00111">
    <property type="entry name" value="Fer2"/>
    <property type="match status" value="1"/>
</dbReference>
<dbReference type="InterPro" id="IPR017927">
    <property type="entry name" value="FAD-bd_FR_type"/>
</dbReference>
<dbReference type="PROSITE" id="PS51384">
    <property type="entry name" value="FAD_FR"/>
    <property type="match status" value="1"/>
</dbReference>
<sequence length="309" mass="34530">MALIQFGEQQINNAPDETLLDTLLRKNIRVPWSCRAGLCHSCLVQATQGTIPPEAQHGLTQDQIQQRLLLACQCKPEAPLTVQMLRRELQPVHAVISKLETINPTLLELTLSPRLPVNYRPGQFITLSREKDEDGHRYTLISRPWAEPDLRIHIARRAGGDFSSWLFEEAKQGMKFWLQGLGGECCYLPERQEALILFGSGPGAGAALAVADDALWHNHRNAVQVLIHGDDSLDYQSHSVPEQNIRAVKTADFESAINDLHSNHEFSGARWVLFGKSKKVHSMTALLGEHNIPSTLVQPLAYRADTRSC</sequence>
<dbReference type="PROSITE" id="PS51085">
    <property type="entry name" value="2FE2S_FER_2"/>
    <property type="match status" value="1"/>
</dbReference>
<evidence type="ECO:0000313" key="4">
    <source>
        <dbReference type="Proteomes" id="UP001203338"/>
    </source>
</evidence>
<reference evidence="3 4" key="1">
    <citation type="submission" date="2022-05" db="EMBL/GenBank/DDBJ databases">
        <authorList>
            <person name="Park J.-S."/>
        </authorList>
    </citation>
    <scope>NUCLEOTIDE SEQUENCE [LARGE SCALE GENOMIC DNA]</scope>
    <source>
        <strain evidence="3 4">2012CJ34-2</strain>
    </source>
</reference>
<feature type="domain" description="FAD-binding FR-type" evidence="2">
    <location>
        <begin position="89"/>
        <end position="188"/>
    </location>
</feature>
<dbReference type="PANTHER" id="PTHR47354">
    <property type="entry name" value="NADH OXIDOREDUCTASE HCR"/>
    <property type="match status" value="1"/>
</dbReference>
<keyword evidence="4" id="KW-1185">Reference proteome</keyword>
<gene>
    <name evidence="3" type="ORF">M3P05_10585</name>
</gene>
<dbReference type="Proteomes" id="UP001203338">
    <property type="component" value="Unassembled WGS sequence"/>
</dbReference>
<evidence type="ECO:0000313" key="3">
    <source>
        <dbReference type="EMBL" id="MCL6270366.1"/>
    </source>
</evidence>
<dbReference type="InterPro" id="IPR036010">
    <property type="entry name" value="2Fe-2S_ferredoxin-like_sf"/>
</dbReference>
<evidence type="ECO:0000259" key="2">
    <source>
        <dbReference type="PROSITE" id="PS51384"/>
    </source>
</evidence>
<name>A0ABT0PGI7_9GAMM</name>
<evidence type="ECO:0000259" key="1">
    <source>
        <dbReference type="PROSITE" id="PS51085"/>
    </source>
</evidence>
<comment type="caution">
    <text evidence="3">The sequence shown here is derived from an EMBL/GenBank/DDBJ whole genome shotgun (WGS) entry which is preliminary data.</text>
</comment>
<dbReference type="InterPro" id="IPR001041">
    <property type="entry name" value="2Fe-2S_ferredoxin-type"/>
</dbReference>
<dbReference type="PANTHER" id="PTHR47354:SF3">
    <property type="entry name" value="OXIDOREDUCTASE-RELATED"/>
    <property type="match status" value="1"/>
</dbReference>
<dbReference type="Gene3D" id="2.40.30.10">
    <property type="entry name" value="Translation factors"/>
    <property type="match status" value="1"/>
</dbReference>
<dbReference type="SUPFAM" id="SSF54292">
    <property type="entry name" value="2Fe-2S ferredoxin-like"/>
    <property type="match status" value="1"/>
</dbReference>
<dbReference type="SUPFAM" id="SSF63380">
    <property type="entry name" value="Riboflavin synthase domain-like"/>
    <property type="match status" value="1"/>
</dbReference>
<dbReference type="CDD" id="cd00207">
    <property type="entry name" value="fer2"/>
    <property type="match status" value="1"/>
</dbReference>
<dbReference type="Gene3D" id="3.10.20.30">
    <property type="match status" value="1"/>
</dbReference>
<proteinExistence type="predicted"/>
<feature type="domain" description="2Fe-2S ferredoxin-type" evidence="1">
    <location>
        <begin position="1"/>
        <end position="88"/>
    </location>
</feature>
<dbReference type="InterPro" id="IPR012675">
    <property type="entry name" value="Beta-grasp_dom_sf"/>
</dbReference>